<dbReference type="AlphaFoldDB" id="A0A0H5Q5R8"/>
<protein>
    <submittedName>
        <fullName evidence="2">Uncharacterized protein</fullName>
    </submittedName>
</protein>
<evidence type="ECO:0000256" key="1">
    <source>
        <dbReference type="SAM" id="MobiDB-lite"/>
    </source>
</evidence>
<proteinExistence type="predicted"/>
<dbReference type="EMBL" id="LN853977">
    <property type="protein sequence ID" value="CRY97233.1"/>
    <property type="molecule type" value="Genomic_DNA"/>
</dbReference>
<accession>A0A0H5Q5R8</accession>
<sequence length="76" mass="8655">MTAHGVDTPAFWVAWYDHMSFHAPETEAFEIHPYRQLALWEDQEITHGDRAAALIESKLSHPSSGRPYTSDLESTI</sequence>
<reference evidence="2" key="2">
    <citation type="submission" date="2015-07" db="EMBL/GenBank/DDBJ databases">
        <title>Plasmids, circular viruses and viroids from rat gut.</title>
        <authorList>
            <person name="Jorgensen T.J."/>
            <person name="Hansen M.A."/>
            <person name="Xu Z."/>
            <person name="Tabak M.A."/>
            <person name="Sorensen S.J."/>
            <person name="Hansen L.H."/>
        </authorList>
    </citation>
    <scope>NUCLEOTIDE SEQUENCE</scope>
    <source>
        <strain evidence="2">RGFK1432</strain>
    </source>
</reference>
<organism evidence="2">
    <name type="scientific">uncultured prokaryote</name>
    <dbReference type="NCBI Taxonomy" id="198431"/>
    <lineage>
        <taxon>unclassified sequences</taxon>
        <taxon>environmental samples</taxon>
    </lineage>
</organism>
<feature type="region of interest" description="Disordered" evidence="1">
    <location>
        <begin position="56"/>
        <end position="76"/>
    </location>
</feature>
<feature type="compositionally biased region" description="Polar residues" evidence="1">
    <location>
        <begin position="60"/>
        <end position="76"/>
    </location>
</feature>
<name>A0A0H5Q5R8_9ZZZZ</name>
<reference evidence="2" key="1">
    <citation type="submission" date="2015-06" db="EMBL/GenBank/DDBJ databases">
        <authorList>
            <person name="Joergensen T."/>
        </authorList>
    </citation>
    <scope>NUCLEOTIDE SEQUENCE</scope>
    <source>
        <strain evidence="2">RGFK1432</strain>
    </source>
</reference>
<evidence type="ECO:0000313" key="2">
    <source>
        <dbReference type="EMBL" id="CRY97233.1"/>
    </source>
</evidence>